<organism evidence="1 2">
    <name type="scientific">Panagrolaimus superbus</name>
    <dbReference type="NCBI Taxonomy" id="310955"/>
    <lineage>
        <taxon>Eukaryota</taxon>
        <taxon>Metazoa</taxon>
        <taxon>Ecdysozoa</taxon>
        <taxon>Nematoda</taxon>
        <taxon>Chromadorea</taxon>
        <taxon>Rhabditida</taxon>
        <taxon>Tylenchina</taxon>
        <taxon>Panagrolaimomorpha</taxon>
        <taxon>Panagrolaimoidea</taxon>
        <taxon>Panagrolaimidae</taxon>
        <taxon>Panagrolaimus</taxon>
    </lineage>
</organism>
<keyword evidence="1" id="KW-1185">Reference proteome</keyword>
<proteinExistence type="predicted"/>
<dbReference type="AlphaFoldDB" id="A0A914YS11"/>
<accession>A0A914YS11</accession>
<protein>
    <submittedName>
        <fullName evidence="2">Uncharacterized protein</fullName>
    </submittedName>
</protein>
<evidence type="ECO:0000313" key="1">
    <source>
        <dbReference type="Proteomes" id="UP000887577"/>
    </source>
</evidence>
<dbReference type="WBParaSite" id="PSU_v2.g2963.t1">
    <property type="protein sequence ID" value="PSU_v2.g2963.t1"/>
    <property type="gene ID" value="PSU_v2.g2963"/>
</dbReference>
<reference evidence="2" key="1">
    <citation type="submission" date="2022-11" db="UniProtKB">
        <authorList>
            <consortium name="WormBaseParasite"/>
        </authorList>
    </citation>
    <scope>IDENTIFICATION</scope>
</reference>
<sequence>MSGIESVAGQKGLNFVRQWYESLNAKVLKPLLTKNYKKQLHDSSQILRAYQKITLQDAMNIFQSGQRPMSSMSNISDFNASIPAVCQLFNGLLNQKLHEKEHRSDSSEGDSYLSDNSIGITLTASSGGYRRYF</sequence>
<name>A0A914YS11_9BILA</name>
<evidence type="ECO:0000313" key="2">
    <source>
        <dbReference type="WBParaSite" id="PSU_v2.g2963.t1"/>
    </source>
</evidence>
<dbReference type="Proteomes" id="UP000887577">
    <property type="component" value="Unplaced"/>
</dbReference>